<evidence type="ECO:0000313" key="2">
    <source>
        <dbReference type="EMBL" id="MFD2481921.1"/>
    </source>
</evidence>
<sequence length="345" mass="37108">MSDQENYFGLSGGSDERSREQLLEGICEDLRQGANDALDGVLALRYAEFMLFQMMDGLYESYQDEVTSIFREFSEADLKDTGAGLQSLINSYEHIWQNLGRGSMTELRRAKELMGSWRGEAAEDVKTYLDRLSETYDQMATEISVLESGVVAGRDSVWGARDDLNTLGKSFKDAAEKYQKDKAKEGEISLSKVMTTAFTAALVGMLAAVATPAAAGAGLSLAAAGTQAAVAGAGAGLSEVVAEASARVEGESSKEIFESFLDNVEKIRSGMDQSTGRLADKIREKADGLPDIPKPADVSPGDSFDPSNFETSNTPKDTEKKVRDRNVDIAPDGSVSQPLSPSTMD</sequence>
<comment type="caution">
    <text evidence="2">The sequence shown here is derived from an EMBL/GenBank/DDBJ whole genome shotgun (WGS) entry which is preliminary data.</text>
</comment>
<accession>A0ABW5HY40</accession>
<proteinExistence type="predicted"/>
<feature type="compositionally biased region" description="Basic and acidic residues" evidence="1">
    <location>
        <begin position="316"/>
        <end position="327"/>
    </location>
</feature>
<gene>
    <name evidence="2" type="ORF">ACFSUT_16665</name>
</gene>
<dbReference type="RefSeq" id="WP_344279017.1">
    <property type="nucleotide sequence ID" value="NZ_BAAAHV010000016.1"/>
</dbReference>
<keyword evidence="3" id="KW-1185">Reference proteome</keyword>
<evidence type="ECO:0008006" key="4">
    <source>
        <dbReference type="Google" id="ProtNLM"/>
    </source>
</evidence>
<feature type="region of interest" description="Disordered" evidence="1">
    <location>
        <begin position="283"/>
        <end position="345"/>
    </location>
</feature>
<organism evidence="2 3">
    <name type="scientific">Amycolatopsis albidoflavus</name>
    <dbReference type="NCBI Taxonomy" id="102226"/>
    <lineage>
        <taxon>Bacteria</taxon>
        <taxon>Bacillati</taxon>
        <taxon>Actinomycetota</taxon>
        <taxon>Actinomycetes</taxon>
        <taxon>Pseudonocardiales</taxon>
        <taxon>Pseudonocardiaceae</taxon>
        <taxon>Amycolatopsis</taxon>
    </lineage>
</organism>
<evidence type="ECO:0000256" key="1">
    <source>
        <dbReference type="SAM" id="MobiDB-lite"/>
    </source>
</evidence>
<evidence type="ECO:0000313" key="3">
    <source>
        <dbReference type="Proteomes" id="UP001597542"/>
    </source>
</evidence>
<feature type="compositionally biased region" description="Polar residues" evidence="1">
    <location>
        <begin position="305"/>
        <end position="315"/>
    </location>
</feature>
<dbReference type="EMBL" id="JBHUKQ010000011">
    <property type="protein sequence ID" value="MFD2481921.1"/>
    <property type="molecule type" value="Genomic_DNA"/>
</dbReference>
<name>A0ABW5HY40_9PSEU</name>
<feature type="compositionally biased region" description="Polar residues" evidence="1">
    <location>
        <begin position="334"/>
        <end position="345"/>
    </location>
</feature>
<dbReference type="Proteomes" id="UP001597542">
    <property type="component" value="Unassembled WGS sequence"/>
</dbReference>
<reference evidence="3" key="1">
    <citation type="journal article" date="2019" name="Int. J. Syst. Evol. Microbiol.">
        <title>The Global Catalogue of Microorganisms (GCM) 10K type strain sequencing project: providing services to taxonomists for standard genome sequencing and annotation.</title>
        <authorList>
            <consortium name="The Broad Institute Genomics Platform"/>
            <consortium name="The Broad Institute Genome Sequencing Center for Infectious Disease"/>
            <person name="Wu L."/>
            <person name="Ma J."/>
        </authorList>
    </citation>
    <scope>NUCLEOTIDE SEQUENCE [LARGE SCALE GENOMIC DNA]</scope>
    <source>
        <strain evidence="3">CGMCC 4.7638</strain>
    </source>
</reference>
<protein>
    <recommendedName>
        <fullName evidence="4">WXG100 family type VII secretion target</fullName>
    </recommendedName>
</protein>